<dbReference type="InterPro" id="IPR017946">
    <property type="entry name" value="PLC-like_Pdiesterase_TIM-brl"/>
</dbReference>
<accession>A0A371DES2</accession>
<evidence type="ECO:0000313" key="4">
    <source>
        <dbReference type="Proteomes" id="UP000256964"/>
    </source>
</evidence>
<gene>
    <name evidence="3" type="ORF">OH76DRAFT_1401769</name>
</gene>
<dbReference type="GO" id="GO:0008081">
    <property type="term" value="F:phosphoric diester hydrolase activity"/>
    <property type="evidence" value="ECO:0007669"/>
    <property type="project" value="InterPro"/>
</dbReference>
<proteinExistence type="predicted"/>
<organism evidence="3 4">
    <name type="scientific">Lentinus brumalis</name>
    <dbReference type="NCBI Taxonomy" id="2498619"/>
    <lineage>
        <taxon>Eukaryota</taxon>
        <taxon>Fungi</taxon>
        <taxon>Dikarya</taxon>
        <taxon>Basidiomycota</taxon>
        <taxon>Agaricomycotina</taxon>
        <taxon>Agaricomycetes</taxon>
        <taxon>Polyporales</taxon>
        <taxon>Polyporaceae</taxon>
        <taxon>Lentinus</taxon>
    </lineage>
</organism>
<dbReference type="PANTHER" id="PTHR13593">
    <property type="match status" value="1"/>
</dbReference>
<evidence type="ECO:0000313" key="3">
    <source>
        <dbReference type="EMBL" id="RDX51008.1"/>
    </source>
</evidence>
<feature type="chain" id="PRO_5016993028" evidence="2">
    <location>
        <begin position="23"/>
        <end position="368"/>
    </location>
</feature>
<reference evidence="3 4" key="1">
    <citation type="journal article" date="2018" name="Biotechnol. Biofuels">
        <title>Integrative visual omics of the white-rot fungus Polyporus brumalis exposes the biotechnological potential of its oxidative enzymes for delignifying raw plant biomass.</title>
        <authorList>
            <person name="Miyauchi S."/>
            <person name="Rancon A."/>
            <person name="Drula E."/>
            <person name="Hage H."/>
            <person name="Chaduli D."/>
            <person name="Favel A."/>
            <person name="Grisel S."/>
            <person name="Henrissat B."/>
            <person name="Herpoel-Gimbert I."/>
            <person name="Ruiz-Duenas F.J."/>
            <person name="Chevret D."/>
            <person name="Hainaut M."/>
            <person name="Lin J."/>
            <person name="Wang M."/>
            <person name="Pangilinan J."/>
            <person name="Lipzen A."/>
            <person name="Lesage-Meessen L."/>
            <person name="Navarro D."/>
            <person name="Riley R."/>
            <person name="Grigoriev I.V."/>
            <person name="Zhou S."/>
            <person name="Raouche S."/>
            <person name="Rosso M.N."/>
        </authorList>
    </citation>
    <scope>NUCLEOTIDE SEQUENCE [LARGE SCALE GENOMIC DNA]</scope>
    <source>
        <strain evidence="3 4">BRFM 1820</strain>
    </source>
</reference>
<dbReference type="GO" id="GO:0006629">
    <property type="term" value="P:lipid metabolic process"/>
    <property type="evidence" value="ECO:0007669"/>
    <property type="project" value="InterPro"/>
</dbReference>
<keyword evidence="2" id="KW-0732">Signal</keyword>
<dbReference type="PANTHER" id="PTHR13593:SF140">
    <property type="entry name" value="PLC-LIKE PHOSPHODIESTERASE"/>
    <property type="match status" value="1"/>
</dbReference>
<evidence type="ECO:0000256" key="2">
    <source>
        <dbReference type="SAM" id="SignalP"/>
    </source>
</evidence>
<dbReference type="Pfam" id="PF26146">
    <property type="entry name" value="PI-PLC_X"/>
    <property type="match status" value="1"/>
</dbReference>
<sequence length="368" mass="38798">MRLSPHLATPVVLSFLLPFVSGVHGYSATRRATTCNGHAELCNRSFGNVTFVGAHDSYAVGTKSLFVNQDYDITQQLNDGVRMLQSQAHNKNGVIELCHTSCGLQDGGSLEDYLKKVKAWMDNNPNDVVSLLIVNSDNVAPSEYDTVFKSAGVDTLAYAPSSAALAVSDWPTLGTLIDSGKRLVVFLSTTADFTSVPYLIDEFTNVWETAYDVTDTTFDCNVNRTNGDTGTQMYLINHFLDKLIAGVPAPDSSRANTTNAVSGEGSLGVQVQTCAAQYGRNPNFMLVDFYEYGNGSVFQVAADANGVTYNPTTPVATPGGTSSSSGSTPSGSVTSSPNGAVELRVVSAHFAASLAVVGGLVLGASSLL</sequence>
<dbReference type="SUPFAM" id="SSF51695">
    <property type="entry name" value="PLC-like phosphodiesterases"/>
    <property type="match status" value="1"/>
</dbReference>
<dbReference type="InterPro" id="IPR051057">
    <property type="entry name" value="PI-PLC_domain"/>
</dbReference>
<dbReference type="EMBL" id="KZ857396">
    <property type="protein sequence ID" value="RDX51008.1"/>
    <property type="molecule type" value="Genomic_DNA"/>
</dbReference>
<feature type="region of interest" description="Disordered" evidence="1">
    <location>
        <begin position="312"/>
        <end position="337"/>
    </location>
</feature>
<feature type="signal peptide" evidence="2">
    <location>
        <begin position="1"/>
        <end position="22"/>
    </location>
</feature>
<keyword evidence="4" id="KW-1185">Reference proteome</keyword>
<dbReference type="AlphaFoldDB" id="A0A371DES2"/>
<protein>
    <submittedName>
        <fullName evidence="3">PLC-like phosphodiesterase</fullName>
    </submittedName>
</protein>
<dbReference type="Proteomes" id="UP000256964">
    <property type="component" value="Unassembled WGS sequence"/>
</dbReference>
<name>A0A371DES2_9APHY</name>
<dbReference type="STRING" id="139420.A0A371DES2"/>
<evidence type="ECO:0000256" key="1">
    <source>
        <dbReference type="SAM" id="MobiDB-lite"/>
    </source>
</evidence>
<dbReference type="Gene3D" id="3.20.20.190">
    <property type="entry name" value="Phosphatidylinositol (PI) phosphodiesterase"/>
    <property type="match status" value="1"/>
</dbReference>
<dbReference type="OrthoDB" id="7984201at2759"/>